<sequence length="289" mass="34137">MGKFLHLFYKIIVGALTFAGLIYWVFDLGAKSEIKRSELNILTKTHEFQKKETRYSDSIQLQRTLIEELQKVVSLMNKTDLVKKVKILKLEKQGLEEKHITTRQTICDLQDSVSKLKFNDVRIQELSNVIEKKEGQIGLIQLELNDTKNQIENLNRTIKFLEVRNDQLNSDLSFSDLKNINFFNSLPYLQEAYFYEMKADDIKCDKHERLPFLFKAYQAYERARKLKVFCKTDLWRVICKMNKIDDDSNRWIITINGIPHDIETSLYKEMLQIKSLSRKNKKSVLKDNI</sequence>
<organism evidence="3 4">
    <name type="scientific">Ancylomarina longa</name>
    <dbReference type="NCBI Taxonomy" id="2487017"/>
    <lineage>
        <taxon>Bacteria</taxon>
        <taxon>Pseudomonadati</taxon>
        <taxon>Bacteroidota</taxon>
        <taxon>Bacteroidia</taxon>
        <taxon>Marinilabiliales</taxon>
        <taxon>Marinifilaceae</taxon>
        <taxon>Ancylomarina</taxon>
    </lineage>
</organism>
<keyword evidence="2" id="KW-0812">Transmembrane</keyword>
<dbReference type="Proteomes" id="UP000282985">
    <property type="component" value="Unassembled WGS sequence"/>
</dbReference>
<proteinExistence type="predicted"/>
<dbReference type="AlphaFoldDB" id="A0A434AVF9"/>
<keyword evidence="2" id="KW-1133">Transmembrane helix</keyword>
<accession>A0A434AVF9</accession>
<evidence type="ECO:0000256" key="1">
    <source>
        <dbReference type="SAM" id="Coils"/>
    </source>
</evidence>
<dbReference type="RefSeq" id="WP_127343635.1">
    <property type="nucleotide sequence ID" value="NZ_RJJX01000009.1"/>
</dbReference>
<keyword evidence="2" id="KW-0472">Membrane</keyword>
<dbReference type="EMBL" id="RJJX01000009">
    <property type="protein sequence ID" value="RUT78429.1"/>
    <property type="molecule type" value="Genomic_DNA"/>
</dbReference>
<protein>
    <submittedName>
        <fullName evidence="3">Uncharacterized protein</fullName>
    </submittedName>
</protein>
<evidence type="ECO:0000313" key="4">
    <source>
        <dbReference type="Proteomes" id="UP000282985"/>
    </source>
</evidence>
<keyword evidence="4" id="KW-1185">Reference proteome</keyword>
<reference evidence="3 4" key="1">
    <citation type="submission" date="2018-11" db="EMBL/GenBank/DDBJ databases">
        <title>Parancylomarina longa gen. nov., sp. nov., isolated from sediments of southern Okinawa.</title>
        <authorList>
            <person name="Fu T."/>
        </authorList>
    </citation>
    <scope>NUCLEOTIDE SEQUENCE [LARGE SCALE GENOMIC DNA]</scope>
    <source>
        <strain evidence="3 4">T3-2 S1-C</strain>
    </source>
</reference>
<evidence type="ECO:0000313" key="3">
    <source>
        <dbReference type="EMBL" id="RUT78429.1"/>
    </source>
</evidence>
<feature type="transmembrane region" description="Helical" evidence="2">
    <location>
        <begin position="7"/>
        <end position="26"/>
    </location>
</feature>
<keyword evidence="1" id="KW-0175">Coiled coil</keyword>
<feature type="coiled-coil region" evidence="1">
    <location>
        <begin position="130"/>
        <end position="171"/>
    </location>
</feature>
<comment type="caution">
    <text evidence="3">The sequence shown here is derived from an EMBL/GenBank/DDBJ whole genome shotgun (WGS) entry which is preliminary data.</text>
</comment>
<gene>
    <name evidence="3" type="ORF">DLK05_08905</name>
</gene>
<evidence type="ECO:0000256" key="2">
    <source>
        <dbReference type="SAM" id="Phobius"/>
    </source>
</evidence>
<name>A0A434AVF9_9BACT</name>